<dbReference type="GO" id="GO:0042500">
    <property type="term" value="F:aspartic endopeptidase activity, intramembrane cleaving"/>
    <property type="evidence" value="ECO:0007669"/>
    <property type="project" value="InterPro"/>
</dbReference>
<feature type="compositionally biased region" description="Basic and acidic residues" evidence="13">
    <location>
        <begin position="268"/>
        <end position="283"/>
    </location>
</feature>
<dbReference type="GO" id="GO:0016485">
    <property type="term" value="P:protein processing"/>
    <property type="evidence" value="ECO:0007669"/>
    <property type="project" value="InterPro"/>
</dbReference>
<comment type="function">
    <text evidence="11">Probable catalytic subunit of the gamma-secretase complex, an endoprotease complex that catalyzes the intramembrane cleavage of integral membrane proteins such as Notch receptors. Requires the other members of the gamma-secretase complex to have a protease activity.</text>
</comment>
<evidence type="ECO:0000256" key="11">
    <source>
        <dbReference type="ARBA" id="ARBA00053367"/>
    </source>
</evidence>
<dbReference type="GO" id="GO:0000139">
    <property type="term" value="C:Golgi membrane"/>
    <property type="evidence" value="ECO:0007669"/>
    <property type="project" value="UniProtKB-SubCell"/>
</dbReference>
<keyword evidence="4 14" id="KW-0812">Transmembrane</keyword>
<evidence type="ECO:0000256" key="10">
    <source>
        <dbReference type="ARBA" id="ARBA00023136"/>
    </source>
</evidence>
<feature type="transmembrane region" description="Helical" evidence="14">
    <location>
        <begin position="167"/>
        <end position="188"/>
    </location>
</feature>
<evidence type="ECO:0000256" key="7">
    <source>
        <dbReference type="ARBA" id="ARBA00022976"/>
    </source>
</evidence>
<feature type="transmembrane region" description="Helical" evidence="14">
    <location>
        <begin position="548"/>
        <end position="568"/>
    </location>
</feature>
<evidence type="ECO:0000256" key="1">
    <source>
        <dbReference type="ARBA" id="ARBA00004477"/>
    </source>
</evidence>
<evidence type="ECO:0000256" key="4">
    <source>
        <dbReference type="ARBA" id="ARBA00022692"/>
    </source>
</evidence>
<feature type="transmembrane region" description="Helical" evidence="14">
    <location>
        <begin position="118"/>
        <end position="137"/>
    </location>
</feature>
<dbReference type="InterPro" id="IPR006639">
    <property type="entry name" value="Preselin/SPP"/>
</dbReference>
<dbReference type="KEGG" id="fcy:FRACYDRAFT_239522"/>
<dbReference type="InterPro" id="IPR042524">
    <property type="entry name" value="Presenilin_C"/>
</dbReference>
<gene>
    <name evidence="15" type="ORF">FRACYDRAFT_239522</name>
</gene>
<comment type="similarity">
    <text evidence="3">Belongs to the peptidase A22A family.</text>
</comment>
<keyword evidence="16" id="KW-1185">Reference proteome</keyword>
<keyword evidence="7" id="KW-0914">Notch signaling pathway</keyword>
<keyword evidence="9" id="KW-0333">Golgi apparatus</keyword>
<comment type="subcellular location">
    <subcellularLocation>
        <location evidence="1">Endoplasmic reticulum membrane</location>
        <topology evidence="1">Multi-pass membrane protein</topology>
    </subcellularLocation>
    <subcellularLocation>
        <location evidence="2">Golgi apparatus membrane</location>
        <topology evidence="2">Multi-pass membrane protein</topology>
    </subcellularLocation>
</comment>
<dbReference type="OrthoDB" id="432970at2759"/>
<dbReference type="Proteomes" id="UP000095751">
    <property type="component" value="Unassembled WGS sequence"/>
</dbReference>
<keyword evidence="10 14" id="KW-0472">Membrane</keyword>
<dbReference type="FunFam" id="1.10.472.100:FF:000003">
    <property type="entry name" value="Presenilin"/>
    <property type="match status" value="1"/>
</dbReference>
<evidence type="ECO:0000256" key="8">
    <source>
        <dbReference type="ARBA" id="ARBA00022989"/>
    </source>
</evidence>
<evidence type="ECO:0000256" key="13">
    <source>
        <dbReference type="SAM" id="MobiDB-lite"/>
    </source>
</evidence>
<dbReference type="GO" id="GO:0006509">
    <property type="term" value="P:membrane protein ectodomain proteolysis"/>
    <property type="evidence" value="ECO:0007669"/>
    <property type="project" value="TreeGrafter"/>
</dbReference>
<dbReference type="AlphaFoldDB" id="A0A1E7FFL4"/>
<dbReference type="GO" id="GO:0007219">
    <property type="term" value="P:Notch signaling pathway"/>
    <property type="evidence" value="ECO:0007669"/>
    <property type="project" value="UniProtKB-KW"/>
</dbReference>
<dbReference type="SMART" id="SM00730">
    <property type="entry name" value="PSN"/>
    <property type="match status" value="1"/>
</dbReference>
<evidence type="ECO:0000313" key="16">
    <source>
        <dbReference type="Proteomes" id="UP000095751"/>
    </source>
</evidence>
<feature type="transmembrane region" description="Helical" evidence="14">
    <location>
        <begin position="519"/>
        <end position="542"/>
    </location>
</feature>
<evidence type="ECO:0000256" key="5">
    <source>
        <dbReference type="ARBA" id="ARBA00022801"/>
    </source>
</evidence>
<dbReference type="Gene3D" id="1.10.472.100">
    <property type="entry name" value="Presenilin"/>
    <property type="match status" value="1"/>
</dbReference>
<accession>A0A1E7FFL4</accession>
<evidence type="ECO:0000256" key="6">
    <source>
        <dbReference type="ARBA" id="ARBA00022824"/>
    </source>
</evidence>
<keyword evidence="5" id="KW-0378">Hydrolase</keyword>
<dbReference type="GO" id="GO:0044351">
    <property type="term" value="P:macropinocytosis"/>
    <property type="evidence" value="ECO:0007669"/>
    <property type="project" value="UniProtKB-ARBA"/>
</dbReference>
<sequence>MVLSALVVVFINTEETIAAGERAFAKTYQIFDLDDNDEDGSTSTSMWRKLGLSLVNTLVIVTAICFMTFIVVLCYKYKCMKILYGYLVIVTASLLGYFTSSMILVAISIYPWMNPDKLTFAFLMYNYAAVGTIAIFLPRGIPQWITQGYLIASSVCLAWQLSYFNSWMAWTLLVMLALYDLFAVLTPCGPLKYLAKMISKEGAPALPGLLYEANLSSGVAKPDNRRNKKAKKNEAQRRRRQAQQLQHQRRSTSEEPDATAAAAEEKDEEKQPEREDYNYHHDDDNDDNDDNRNNNYVSNDSVEEVSPRRQAVGIPTPITKTTSTTMQFQTTSLIPDDGLSGRQQQIQQFEEQNGLQARGVMPSQQAQEDLVDMSNTGKVPLVLAKLYKLDVLDIDGILSSTDDNNRPRDQSYYTSEEIRNGSWTERQLRTEIKVIFPSGRSGTISKAPEQKYDAGVAYIVYDRLGNEEHKFVVTTQGTVMQVLRRESTENNDDDSTIKLGLGDFIFYSVLVSKAAQYSFTTFAACLLVVLTGLAATLVILAIKGKALPALPISIFLGVVTFLWTKTFVQPWIYSMLMSSFYV</sequence>
<evidence type="ECO:0000256" key="2">
    <source>
        <dbReference type="ARBA" id="ARBA00004653"/>
    </source>
</evidence>
<evidence type="ECO:0000256" key="14">
    <source>
        <dbReference type="SAM" id="Phobius"/>
    </source>
</evidence>
<keyword evidence="8 14" id="KW-1133">Transmembrane helix</keyword>
<feature type="compositionally biased region" description="Basic residues" evidence="13">
    <location>
        <begin position="226"/>
        <end position="241"/>
    </location>
</feature>
<feature type="transmembrane region" description="Helical" evidence="14">
    <location>
        <begin position="54"/>
        <end position="75"/>
    </location>
</feature>
<protein>
    <submittedName>
        <fullName evidence="15">Presenilin-domain-containing protein</fullName>
    </submittedName>
</protein>
<feature type="region of interest" description="Disordered" evidence="13">
    <location>
        <begin position="219"/>
        <end position="315"/>
    </location>
</feature>
<name>A0A1E7FFL4_9STRA</name>
<evidence type="ECO:0000256" key="12">
    <source>
        <dbReference type="ARBA" id="ARBA00066080"/>
    </source>
</evidence>
<dbReference type="InterPro" id="IPR001108">
    <property type="entry name" value="Peptidase_A22A"/>
</dbReference>
<proteinExistence type="inferred from homology"/>
<dbReference type="PANTHER" id="PTHR10202:SF13">
    <property type="entry name" value="PRESENILIN HOMOLOG"/>
    <property type="match status" value="1"/>
</dbReference>
<dbReference type="EMBL" id="KV784358">
    <property type="protein sequence ID" value="OEU16926.1"/>
    <property type="molecule type" value="Genomic_DNA"/>
</dbReference>
<dbReference type="Pfam" id="PF01080">
    <property type="entry name" value="Presenilin"/>
    <property type="match status" value="1"/>
</dbReference>
<comment type="subunit">
    <text evidence="12">Homodimer. Component of the gamma-secretase complex, a complex composed of a presenilin homodimer, nicastrin, aph1 and pen2.</text>
</comment>
<dbReference type="InParanoid" id="A0A1E7FFL4"/>
<organism evidence="15 16">
    <name type="scientific">Fragilariopsis cylindrus CCMP1102</name>
    <dbReference type="NCBI Taxonomy" id="635003"/>
    <lineage>
        <taxon>Eukaryota</taxon>
        <taxon>Sar</taxon>
        <taxon>Stramenopiles</taxon>
        <taxon>Ochrophyta</taxon>
        <taxon>Bacillariophyta</taxon>
        <taxon>Bacillariophyceae</taxon>
        <taxon>Bacillariophycidae</taxon>
        <taxon>Bacillariales</taxon>
        <taxon>Bacillariaceae</taxon>
        <taxon>Fragilariopsis</taxon>
    </lineage>
</organism>
<reference evidence="15 16" key="1">
    <citation type="submission" date="2016-09" db="EMBL/GenBank/DDBJ databases">
        <title>Extensive genetic diversity and differential bi-allelic expression allows diatom success in the polar Southern Ocean.</title>
        <authorList>
            <consortium name="DOE Joint Genome Institute"/>
            <person name="Mock T."/>
            <person name="Otillar R.P."/>
            <person name="Strauss J."/>
            <person name="Dupont C."/>
            <person name="Frickenhaus S."/>
            <person name="Maumus F."/>
            <person name="Mcmullan M."/>
            <person name="Sanges R."/>
            <person name="Schmutz J."/>
            <person name="Toseland A."/>
            <person name="Valas R."/>
            <person name="Veluchamy A."/>
            <person name="Ward B.J."/>
            <person name="Allen A."/>
            <person name="Barry K."/>
            <person name="Falciatore A."/>
            <person name="Ferrante M."/>
            <person name="Fortunato A.E."/>
            <person name="Gloeckner G."/>
            <person name="Gruber A."/>
            <person name="Hipkin R."/>
            <person name="Janech M."/>
            <person name="Kroth P."/>
            <person name="Leese F."/>
            <person name="Lindquist E."/>
            <person name="Lyon B.R."/>
            <person name="Martin J."/>
            <person name="Mayer C."/>
            <person name="Parker M."/>
            <person name="Quesneville H."/>
            <person name="Raymond J."/>
            <person name="Uhlig C."/>
            <person name="Valentin K.U."/>
            <person name="Worden A.Z."/>
            <person name="Armbrust E.V."/>
            <person name="Bowler C."/>
            <person name="Green B."/>
            <person name="Moulton V."/>
            <person name="Van Oosterhout C."/>
            <person name="Grigoriev I."/>
        </authorList>
    </citation>
    <scope>NUCLEOTIDE SEQUENCE [LARGE SCALE GENOMIC DNA]</scope>
    <source>
        <strain evidence="15 16">CCMP1102</strain>
    </source>
</reference>
<evidence type="ECO:0000256" key="9">
    <source>
        <dbReference type="ARBA" id="ARBA00023034"/>
    </source>
</evidence>
<feature type="transmembrane region" description="Helical" evidence="14">
    <location>
        <begin position="82"/>
        <end position="112"/>
    </location>
</feature>
<evidence type="ECO:0000256" key="3">
    <source>
        <dbReference type="ARBA" id="ARBA00008604"/>
    </source>
</evidence>
<keyword evidence="6" id="KW-0256">Endoplasmic reticulum</keyword>
<dbReference type="PANTHER" id="PTHR10202">
    <property type="entry name" value="PRESENILIN"/>
    <property type="match status" value="1"/>
</dbReference>
<dbReference type="GO" id="GO:0070765">
    <property type="term" value="C:gamma-secretase complex"/>
    <property type="evidence" value="ECO:0007669"/>
    <property type="project" value="UniProtKB-ARBA"/>
</dbReference>
<dbReference type="GO" id="GO:0005789">
    <property type="term" value="C:endoplasmic reticulum membrane"/>
    <property type="evidence" value="ECO:0007669"/>
    <property type="project" value="UniProtKB-SubCell"/>
</dbReference>
<evidence type="ECO:0000313" key="15">
    <source>
        <dbReference type="EMBL" id="OEU16926.1"/>
    </source>
</evidence>